<protein>
    <submittedName>
        <fullName evidence="4">Uncharacterized protein LOC112693743</fullName>
    </submittedName>
</protein>
<dbReference type="GeneID" id="112693743"/>
<dbReference type="RefSeq" id="XP_025424724.1">
    <property type="nucleotide sequence ID" value="XM_025568939.1"/>
</dbReference>
<evidence type="ECO:0000256" key="2">
    <source>
        <dbReference type="SAM" id="SignalP"/>
    </source>
</evidence>
<reference evidence="4" key="1">
    <citation type="submission" date="2025-08" db="UniProtKB">
        <authorList>
            <consortium name="RefSeq"/>
        </authorList>
    </citation>
    <scope>IDENTIFICATION</scope>
    <source>
        <tissue evidence="4">Whole body</tissue>
    </source>
</reference>
<gene>
    <name evidence="4" type="primary">LOC112693743</name>
</gene>
<keyword evidence="3" id="KW-1185">Reference proteome</keyword>
<organism evidence="3 4">
    <name type="scientific">Sipha flava</name>
    <name type="common">yellow sugarcane aphid</name>
    <dbReference type="NCBI Taxonomy" id="143950"/>
    <lineage>
        <taxon>Eukaryota</taxon>
        <taxon>Metazoa</taxon>
        <taxon>Ecdysozoa</taxon>
        <taxon>Arthropoda</taxon>
        <taxon>Hexapoda</taxon>
        <taxon>Insecta</taxon>
        <taxon>Pterygota</taxon>
        <taxon>Neoptera</taxon>
        <taxon>Paraneoptera</taxon>
        <taxon>Hemiptera</taxon>
        <taxon>Sternorrhyncha</taxon>
        <taxon>Aphidomorpha</taxon>
        <taxon>Aphidoidea</taxon>
        <taxon>Aphididae</taxon>
        <taxon>Sipha</taxon>
    </lineage>
</organism>
<name>A0A8B8GN92_9HEMI</name>
<keyword evidence="2" id="KW-0732">Signal</keyword>
<sequence>MQGLWNSIIVFMALIICISAQKPFYASGNVYPAVLPHHLPSSTDIDNRFNGNIDTTTDPYAAFEKDPKYNVDKQSIEIIKTYPRDKQPFWYINADQLNNFKGRPQRNETTTAATTGTTSITTSTSSTTTEQ</sequence>
<feature type="region of interest" description="Disordered" evidence="1">
    <location>
        <begin position="101"/>
        <end position="131"/>
    </location>
</feature>
<evidence type="ECO:0000313" key="4">
    <source>
        <dbReference type="RefSeq" id="XP_025424724.1"/>
    </source>
</evidence>
<evidence type="ECO:0000256" key="1">
    <source>
        <dbReference type="SAM" id="MobiDB-lite"/>
    </source>
</evidence>
<feature type="chain" id="PRO_5034034171" evidence="2">
    <location>
        <begin position="21"/>
        <end position="131"/>
    </location>
</feature>
<proteinExistence type="predicted"/>
<feature type="compositionally biased region" description="Low complexity" evidence="1">
    <location>
        <begin position="109"/>
        <end position="131"/>
    </location>
</feature>
<dbReference type="Proteomes" id="UP000694846">
    <property type="component" value="Unplaced"/>
</dbReference>
<feature type="signal peptide" evidence="2">
    <location>
        <begin position="1"/>
        <end position="20"/>
    </location>
</feature>
<dbReference type="OrthoDB" id="6612236at2759"/>
<dbReference type="AlphaFoldDB" id="A0A8B8GN92"/>
<evidence type="ECO:0000313" key="3">
    <source>
        <dbReference type="Proteomes" id="UP000694846"/>
    </source>
</evidence>
<accession>A0A8B8GN92</accession>